<accession>A0A5B3FLJ5</accession>
<dbReference type="EMBL" id="VVXK01000087">
    <property type="protein sequence ID" value="KAA2362263.1"/>
    <property type="molecule type" value="Genomic_DNA"/>
</dbReference>
<feature type="chain" id="PRO_5022757080" description="DUF4595 domain-containing protein" evidence="1">
    <location>
        <begin position="22"/>
        <end position="265"/>
    </location>
</feature>
<dbReference type="RefSeq" id="WP_149888038.1">
    <property type="nucleotide sequence ID" value="NZ_VVXK01000087.1"/>
</dbReference>
<dbReference type="Proteomes" id="UP000323567">
    <property type="component" value="Unassembled WGS sequence"/>
</dbReference>
<organism evidence="2 3">
    <name type="scientific">Alistipes shahii</name>
    <dbReference type="NCBI Taxonomy" id="328814"/>
    <lineage>
        <taxon>Bacteria</taxon>
        <taxon>Pseudomonadati</taxon>
        <taxon>Bacteroidota</taxon>
        <taxon>Bacteroidia</taxon>
        <taxon>Bacteroidales</taxon>
        <taxon>Rikenellaceae</taxon>
        <taxon>Alistipes</taxon>
    </lineage>
</organism>
<protein>
    <recommendedName>
        <fullName evidence="4">DUF4595 domain-containing protein</fullName>
    </recommendedName>
</protein>
<evidence type="ECO:0000256" key="1">
    <source>
        <dbReference type="SAM" id="SignalP"/>
    </source>
</evidence>
<feature type="signal peptide" evidence="1">
    <location>
        <begin position="1"/>
        <end position="21"/>
    </location>
</feature>
<comment type="caution">
    <text evidence="2">The sequence shown here is derived from an EMBL/GenBank/DDBJ whole genome shotgun (WGS) entry which is preliminary data.</text>
</comment>
<sequence length="265" mass="30365">MKKLFLIVAAIFVAVSFSACSDDDDNGHASDKPVLVKQYIVTEVGEYTETYNIEYDSQNRISRIYTKRSSSEKEYSFSYEGNMLTETDTETDYDYNDNGDPYIYTTITKCELNKDGYIEKAIDTYYDNGDYTLFSYKDGYLQSIQSKNSSPKCVYNWNNGNLASYENGAEVTTITYSQVVATPTNLDLNFVDEYYGSYNFWGFLGKKSKNLPEKLVIKSKESANTLTITYQYELNSNKTISKVLVSEVQTGDHNESRNYSIKFVY</sequence>
<evidence type="ECO:0000313" key="3">
    <source>
        <dbReference type="Proteomes" id="UP000323567"/>
    </source>
</evidence>
<name>A0A5B3FLJ5_9BACT</name>
<proteinExistence type="predicted"/>
<gene>
    <name evidence="2" type="ORF">F2Y13_16475</name>
</gene>
<dbReference type="PROSITE" id="PS51257">
    <property type="entry name" value="PROKAR_LIPOPROTEIN"/>
    <property type="match status" value="1"/>
</dbReference>
<reference evidence="2 3" key="1">
    <citation type="journal article" date="2019" name="Nat. Med.">
        <title>A library of human gut bacterial isolates paired with longitudinal multiomics data enables mechanistic microbiome research.</title>
        <authorList>
            <person name="Poyet M."/>
            <person name="Groussin M."/>
            <person name="Gibbons S.M."/>
            <person name="Avila-Pacheco J."/>
            <person name="Jiang X."/>
            <person name="Kearney S.M."/>
            <person name="Perrotta A.R."/>
            <person name="Berdy B."/>
            <person name="Zhao S."/>
            <person name="Lieberman T.D."/>
            <person name="Swanson P.K."/>
            <person name="Smith M."/>
            <person name="Roesemann S."/>
            <person name="Alexander J.E."/>
            <person name="Rich S.A."/>
            <person name="Livny J."/>
            <person name="Vlamakis H."/>
            <person name="Clish C."/>
            <person name="Bullock K."/>
            <person name="Deik A."/>
            <person name="Scott J."/>
            <person name="Pierce K.A."/>
            <person name="Xavier R.J."/>
            <person name="Alm E.J."/>
        </authorList>
    </citation>
    <scope>NUCLEOTIDE SEQUENCE [LARGE SCALE GENOMIC DNA]</scope>
    <source>
        <strain evidence="2 3">BIOML-A2</strain>
    </source>
</reference>
<dbReference type="AlphaFoldDB" id="A0A5B3FLJ5"/>
<evidence type="ECO:0000313" key="2">
    <source>
        <dbReference type="EMBL" id="KAA2362263.1"/>
    </source>
</evidence>
<keyword evidence="1" id="KW-0732">Signal</keyword>
<evidence type="ECO:0008006" key="4">
    <source>
        <dbReference type="Google" id="ProtNLM"/>
    </source>
</evidence>